<dbReference type="GO" id="GO:0016567">
    <property type="term" value="P:protein ubiquitination"/>
    <property type="evidence" value="ECO:0007669"/>
    <property type="project" value="UniProtKB-ARBA"/>
</dbReference>
<dbReference type="GO" id="GO:0008270">
    <property type="term" value="F:zinc ion binding"/>
    <property type="evidence" value="ECO:0007669"/>
    <property type="project" value="UniProtKB-KW"/>
</dbReference>
<dbReference type="GO" id="GO:0061630">
    <property type="term" value="F:ubiquitin protein ligase activity"/>
    <property type="evidence" value="ECO:0007669"/>
    <property type="project" value="UniProtKB-EC"/>
</dbReference>
<keyword evidence="12" id="KW-1133">Transmembrane helix</keyword>
<evidence type="ECO:0000256" key="8">
    <source>
        <dbReference type="ARBA" id="ARBA00022771"/>
    </source>
</evidence>
<feature type="domain" description="Pex N-terminal" evidence="18">
    <location>
        <begin position="44"/>
        <end position="239"/>
    </location>
</feature>
<sequence>MDLLENAWNSAKPRLTAIRSSIDLSKPVEQRILRVGQIDAELLDQELAQILQEPITKALSLVDDVRRSLIEPELALALQLLLYKLSVWDNGGSYGARLQGLRYVVPPSNVHRLTPSGLPQEILLLHASLTVFVPYLHSRLRVHALSRAWPDAPSSDRRRRAWSILTSTESLHTFLGLVNFVVFLWNGRYRTLADRLLHMRLVPSRGRVERDVSYEFMNRQMVWHAFTEFLLFLLPLLHTRSVRQGIRRLLSCASPSRILSLIPASAARRLGLANSLQSSGSTIKKRGKYWALPPNECAICAEKSSLNLITHEPPSMFSNLAPQSTPSETAENEPIAHPINVPYVASCGDIYCYSCIAEHLMRTADDLDKQHGWECLRCGGEITSANRSDISLGATDISGSMGSYSESGLPDHQSVYHIPFES</sequence>
<dbReference type="Pfam" id="PF04757">
    <property type="entry name" value="Pex2_Pex12"/>
    <property type="match status" value="1"/>
</dbReference>
<evidence type="ECO:0000256" key="15">
    <source>
        <dbReference type="ARBA" id="ARBA00032511"/>
    </source>
</evidence>
<keyword evidence="7" id="KW-0479">Metal-binding</keyword>
<dbReference type="EC" id="2.3.2.36" evidence="17"/>
<organism evidence="19 20">
    <name type="scientific">Agaricus bisporus var. burnettii</name>
    <dbReference type="NCBI Taxonomy" id="192524"/>
    <lineage>
        <taxon>Eukaryota</taxon>
        <taxon>Fungi</taxon>
        <taxon>Dikarya</taxon>
        <taxon>Basidiomycota</taxon>
        <taxon>Agaricomycotina</taxon>
        <taxon>Agaricomycetes</taxon>
        <taxon>Agaricomycetidae</taxon>
        <taxon>Agaricales</taxon>
        <taxon>Agaricineae</taxon>
        <taxon>Agaricaceae</taxon>
        <taxon>Agaricus</taxon>
    </lineage>
</organism>
<evidence type="ECO:0000256" key="17">
    <source>
        <dbReference type="ARBA" id="ARBA00034523"/>
    </source>
</evidence>
<keyword evidence="14" id="KW-0576">Peroxisome</keyword>
<evidence type="ECO:0000256" key="12">
    <source>
        <dbReference type="ARBA" id="ARBA00022989"/>
    </source>
</evidence>
<evidence type="ECO:0000256" key="1">
    <source>
        <dbReference type="ARBA" id="ARBA00004585"/>
    </source>
</evidence>
<keyword evidence="11" id="KW-0653">Protein transport</keyword>
<evidence type="ECO:0000256" key="10">
    <source>
        <dbReference type="ARBA" id="ARBA00022833"/>
    </source>
</evidence>
<comment type="catalytic activity">
    <reaction evidence="16">
        <text>[E2 ubiquitin-conjugating enzyme]-S-ubiquitinyl-L-cysteine + [acceptor protein]-L-cysteine = [E2 ubiquitin-conjugating enzyme]-L-cysteine + [acceptor protein]-S-ubiquitinyl-L-cysteine.</text>
        <dbReference type="EC" id="2.3.2.36"/>
    </reaction>
</comment>
<evidence type="ECO:0000256" key="7">
    <source>
        <dbReference type="ARBA" id="ARBA00022723"/>
    </source>
</evidence>
<dbReference type="EMBL" id="JABXXO010000006">
    <property type="protein sequence ID" value="KAF7776033.1"/>
    <property type="molecule type" value="Genomic_DNA"/>
</dbReference>
<evidence type="ECO:0000256" key="6">
    <source>
        <dbReference type="ARBA" id="ARBA00022692"/>
    </source>
</evidence>
<proteinExistence type="inferred from homology"/>
<evidence type="ECO:0000256" key="14">
    <source>
        <dbReference type="ARBA" id="ARBA00023140"/>
    </source>
</evidence>
<dbReference type="GO" id="GO:0016562">
    <property type="term" value="P:protein import into peroxisome matrix, receptor recycling"/>
    <property type="evidence" value="ECO:0007669"/>
    <property type="project" value="UniProtKB-ARBA"/>
</dbReference>
<keyword evidence="13" id="KW-0472">Membrane</keyword>
<accession>A0A8H7F3F1</accession>
<name>A0A8H7F3F1_AGABI</name>
<comment type="similarity">
    <text evidence="3">Belongs to the pex2/pex10/pex12 family.</text>
</comment>
<keyword evidence="9" id="KW-0833">Ubl conjugation pathway</keyword>
<dbReference type="PANTHER" id="PTHR48178">
    <property type="entry name" value="PEROXISOME BIOGENESIS FACTOR 2"/>
    <property type="match status" value="1"/>
</dbReference>
<evidence type="ECO:0000256" key="13">
    <source>
        <dbReference type="ARBA" id="ARBA00023136"/>
    </source>
</evidence>
<keyword evidence="10" id="KW-0862">Zinc</keyword>
<evidence type="ECO:0000256" key="11">
    <source>
        <dbReference type="ARBA" id="ARBA00022927"/>
    </source>
</evidence>
<comment type="pathway">
    <text evidence="2">Protein modification; protein ubiquitination.</text>
</comment>
<keyword evidence="6" id="KW-0812">Transmembrane</keyword>
<protein>
    <recommendedName>
        <fullName evidence="17">RING-type E3 ubiquitin transferase (cysteine targeting)</fullName>
        <ecNumber evidence="17">2.3.2.36</ecNumber>
    </recommendedName>
    <alternativeName>
        <fullName evidence="15">Peroxin-2</fullName>
    </alternativeName>
</protein>
<comment type="subcellular location">
    <subcellularLocation>
        <location evidence="1">Peroxisome membrane</location>
        <topology evidence="1">Multi-pass membrane protein</topology>
    </subcellularLocation>
</comment>
<evidence type="ECO:0000259" key="18">
    <source>
        <dbReference type="Pfam" id="PF04757"/>
    </source>
</evidence>
<dbReference type="AlphaFoldDB" id="A0A8H7F3F1"/>
<reference evidence="19 20" key="1">
    <citation type="journal article" name="Sci. Rep.">
        <title>Telomere-to-telomere assembled and centromere annotated genomes of the two main subspecies of the button mushroom Agaricus bisporus reveal especially polymorphic chromosome ends.</title>
        <authorList>
            <person name="Sonnenberg A.S.M."/>
            <person name="Sedaghat-Telgerd N."/>
            <person name="Lavrijssen B."/>
            <person name="Ohm R.A."/>
            <person name="Hendrickx P.M."/>
            <person name="Scholtmeijer K."/>
            <person name="Baars J.J.P."/>
            <person name="van Peer A."/>
        </authorList>
    </citation>
    <scope>NUCLEOTIDE SEQUENCE [LARGE SCALE GENOMIC DNA]</scope>
    <source>
        <strain evidence="19 20">H119_p4</strain>
    </source>
</reference>
<evidence type="ECO:0000256" key="4">
    <source>
        <dbReference type="ARBA" id="ARBA00022448"/>
    </source>
</evidence>
<dbReference type="InterPro" id="IPR025654">
    <property type="entry name" value="PEX2/10"/>
</dbReference>
<dbReference type="Proteomes" id="UP000629468">
    <property type="component" value="Unassembled WGS sequence"/>
</dbReference>
<comment type="caution">
    <text evidence="19">The sequence shown here is derived from an EMBL/GenBank/DDBJ whole genome shotgun (WGS) entry which is preliminary data.</text>
</comment>
<evidence type="ECO:0000256" key="5">
    <source>
        <dbReference type="ARBA" id="ARBA00022679"/>
    </source>
</evidence>
<keyword evidence="8" id="KW-0863">Zinc-finger</keyword>
<evidence type="ECO:0000313" key="20">
    <source>
        <dbReference type="Proteomes" id="UP000629468"/>
    </source>
</evidence>
<keyword evidence="4" id="KW-0813">Transport</keyword>
<evidence type="ECO:0000313" key="19">
    <source>
        <dbReference type="EMBL" id="KAF7776033.1"/>
    </source>
</evidence>
<keyword evidence="5" id="KW-0808">Transferase</keyword>
<dbReference type="GO" id="GO:0005778">
    <property type="term" value="C:peroxisomal membrane"/>
    <property type="evidence" value="ECO:0007669"/>
    <property type="project" value="UniProtKB-SubCell"/>
</dbReference>
<evidence type="ECO:0000256" key="2">
    <source>
        <dbReference type="ARBA" id="ARBA00004906"/>
    </source>
</evidence>
<gene>
    <name evidence="19" type="ORF">Agabi119p4_4426</name>
</gene>
<evidence type="ECO:0000256" key="16">
    <source>
        <dbReference type="ARBA" id="ARBA00034438"/>
    </source>
</evidence>
<evidence type="ECO:0000256" key="9">
    <source>
        <dbReference type="ARBA" id="ARBA00022786"/>
    </source>
</evidence>
<evidence type="ECO:0000256" key="3">
    <source>
        <dbReference type="ARBA" id="ARBA00008704"/>
    </source>
</evidence>
<dbReference type="InterPro" id="IPR006845">
    <property type="entry name" value="Pex_N"/>
</dbReference>
<dbReference type="PANTHER" id="PTHR48178:SF1">
    <property type="entry name" value="PEROXISOME BIOGENESIS FACTOR 2"/>
    <property type="match status" value="1"/>
</dbReference>